<reference evidence="3" key="1">
    <citation type="journal article" date="2015" name="PLoS Genet.">
        <title>The dynamic genome and transcriptome of the human fungal pathogen Blastomyces and close relative Emmonsia.</title>
        <authorList>
            <person name="Munoz J.F."/>
            <person name="Gauthier G.M."/>
            <person name="Desjardins C.A."/>
            <person name="Gallo J.E."/>
            <person name="Holder J."/>
            <person name="Sullivan T.D."/>
            <person name="Marty A.J."/>
            <person name="Carmen J.C."/>
            <person name="Chen Z."/>
            <person name="Ding L."/>
            <person name="Gujja S."/>
            <person name="Magrini V."/>
            <person name="Misas E."/>
            <person name="Mitreva M."/>
            <person name="Priest M."/>
            <person name="Saif S."/>
            <person name="Whiston E.A."/>
            <person name="Young S."/>
            <person name="Zeng Q."/>
            <person name="Goldman W.E."/>
            <person name="Mardis E.R."/>
            <person name="Taylor J.W."/>
            <person name="McEwen J.G."/>
            <person name="Clay O.K."/>
            <person name="Klein B.S."/>
            <person name="Cuomo C.A."/>
        </authorList>
    </citation>
    <scope>NUCLEOTIDE SEQUENCE [LARGE SCALE GENOMIC DNA]</scope>
    <source>
        <strain evidence="3">UAMH 3008</strain>
    </source>
</reference>
<name>A0A0G2IB52_9EURO</name>
<accession>A0A0G2IB52</accession>
<dbReference type="VEuPathDB" id="FungiDB:EMCG_06872"/>
<proteinExistence type="predicted"/>
<feature type="non-terminal residue" evidence="2">
    <location>
        <position position="262"/>
    </location>
</feature>
<dbReference type="OrthoDB" id="202415at2759"/>
<sequence>MFPLGLSGRYFTLAALSALLIIGILYASASHIYSRPLLYQPKSQSHSQPPLCRPANHPAAGSNDSSGAYVGDNNIPWKFETARDGDNYGLSRAQCQTAFPKLYIEIEKAVVARRGRNITFEELNSKPLGHSMGRAMIYQGALYVINFEDMRHTFSRAKASLNALNRALNAIPNRLEIPNIEFIFTTEDFHHEPHPVWVYSKREGDGWAWLMPDFGYWSWPEIKAGQYRSVRQRIAAIDQGAVINGKTNPPLKFQEKKKQLLW</sequence>
<dbReference type="EMBL" id="LCZI01000242">
    <property type="protein sequence ID" value="KKZ67495.1"/>
    <property type="molecule type" value="Genomic_DNA"/>
</dbReference>
<evidence type="ECO:0000256" key="1">
    <source>
        <dbReference type="SAM" id="MobiDB-lite"/>
    </source>
</evidence>
<evidence type="ECO:0000313" key="3">
    <source>
        <dbReference type="Proteomes" id="UP000034164"/>
    </source>
</evidence>
<evidence type="ECO:0000313" key="2">
    <source>
        <dbReference type="EMBL" id="KKZ67495.1"/>
    </source>
</evidence>
<comment type="caution">
    <text evidence="2">The sequence shown here is derived from an EMBL/GenBank/DDBJ whole genome shotgun (WGS) entry which is preliminary data.</text>
</comment>
<feature type="region of interest" description="Disordered" evidence="1">
    <location>
        <begin position="44"/>
        <end position="68"/>
    </location>
</feature>
<dbReference type="AlphaFoldDB" id="A0A0G2IB52"/>
<organism evidence="2 3">
    <name type="scientific">[Emmonsia] crescens</name>
    <dbReference type="NCBI Taxonomy" id="73230"/>
    <lineage>
        <taxon>Eukaryota</taxon>
        <taxon>Fungi</taxon>
        <taxon>Dikarya</taxon>
        <taxon>Ascomycota</taxon>
        <taxon>Pezizomycotina</taxon>
        <taxon>Eurotiomycetes</taxon>
        <taxon>Eurotiomycetidae</taxon>
        <taxon>Onygenales</taxon>
        <taxon>Ajellomycetaceae</taxon>
        <taxon>Emergomyces</taxon>
    </lineage>
</organism>
<protein>
    <submittedName>
        <fullName evidence="2">Uncharacterized protein</fullName>
    </submittedName>
</protein>
<gene>
    <name evidence="2" type="ORF">EMCG_06872</name>
</gene>
<dbReference type="Proteomes" id="UP000034164">
    <property type="component" value="Unassembled WGS sequence"/>
</dbReference>